<accession>A0A4R9BLH2</accession>
<dbReference type="Pfam" id="PF01844">
    <property type="entry name" value="HNH"/>
    <property type="match status" value="1"/>
</dbReference>
<evidence type="ECO:0000256" key="1">
    <source>
        <dbReference type="ARBA" id="ARBA00023450"/>
    </source>
</evidence>
<organism evidence="4 5">
    <name type="scientific">Cryobacterium lactosi</name>
    <dbReference type="NCBI Taxonomy" id="1259202"/>
    <lineage>
        <taxon>Bacteria</taxon>
        <taxon>Bacillati</taxon>
        <taxon>Actinomycetota</taxon>
        <taxon>Actinomycetes</taxon>
        <taxon>Micrococcales</taxon>
        <taxon>Microbacteriaceae</taxon>
        <taxon>Cryobacterium</taxon>
    </lineage>
</organism>
<comment type="similarity">
    <text evidence="1">Belongs to the Rv1128c/1148c/1588c/1702c/1945/3466 family.</text>
</comment>
<sequence length="484" mass="51488">MATSDATPGVDPIAAAIGAVIDPLIANEKVIAAGFAERTRLLAELDRLGHDPRIIAGLCGDPVESGRNDPDTGAHGPAWDDEELARRCMAAEAAGALRLKASTAGIMVFNAVRLTDQLPQFHAALARGSITWGHALKMLDLTDGAPEEILPAFEAKVLPAAEKLTSTQFARVAGRILERMHPVPLQTRADAGFVTRRLVLRPDADGMAWLNAYLKAEDAQAIYDRLSRIATTLDTDERAEASAPGADPTSSGPSGSGTARTKDQRRADAYRDLLLDGVGPAGLGHGIRGTVHLTVPALTLLGRSDEPAILEGYGPIDPETARRIAGTATSWSRILTHPETGCRLSMGREQYTPPADMRRYLDARDRTCQGIGCTRRATLSEIDHTRPWNTGGPTDVDNLVHLCTPCHRLKHQSSFTTNQGPGGTLTWTTPSSRKYTSAPANTDPATYDPATANAPTTYDSTSPTPISPAPSPPQQGSTDTPPPF</sequence>
<comment type="caution">
    <text evidence="4">The sequence shown here is derived from an EMBL/GenBank/DDBJ whole genome shotgun (WGS) entry which is preliminary data.</text>
</comment>
<dbReference type="OrthoDB" id="3261064at2"/>
<evidence type="ECO:0000313" key="4">
    <source>
        <dbReference type="EMBL" id="TFD85783.1"/>
    </source>
</evidence>
<dbReference type="RefSeq" id="WP_134641998.1">
    <property type="nucleotide sequence ID" value="NZ_SOHM01000034.1"/>
</dbReference>
<dbReference type="GO" id="GO:0008270">
    <property type="term" value="F:zinc ion binding"/>
    <property type="evidence" value="ECO:0007669"/>
    <property type="project" value="InterPro"/>
</dbReference>
<dbReference type="Pfam" id="PF02720">
    <property type="entry name" value="DUF222"/>
    <property type="match status" value="1"/>
</dbReference>
<feature type="region of interest" description="Disordered" evidence="2">
    <location>
        <begin position="236"/>
        <end position="264"/>
    </location>
</feature>
<name>A0A4R9BLH2_9MICO</name>
<feature type="compositionally biased region" description="Low complexity" evidence="2">
    <location>
        <begin position="241"/>
        <end position="259"/>
    </location>
</feature>
<evidence type="ECO:0000313" key="5">
    <source>
        <dbReference type="Proteomes" id="UP000298468"/>
    </source>
</evidence>
<dbReference type="Proteomes" id="UP000298468">
    <property type="component" value="Unassembled WGS sequence"/>
</dbReference>
<dbReference type="GO" id="GO:0003676">
    <property type="term" value="F:nucleic acid binding"/>
    <property type="evidence" value="ECO:0007669"/>
    <property type="project" value="InterPro"/>
</dbReference>
<evidence type="ECO:0000259" key="3">
    <source>
        <dbReference type="SMART" id="SM00507"/>
    </source>
</evidence>
<dbReference type="SMART" id="SM00507">
    <property type="entry name" value="HNHc"/>
    <property type="match status" value="1"/>
</dbReference>
<keyword evidence="5" id="KW-1185">Reference proteome</keyword>
<dbReference type="InterPro" id="IPR003870">
    <property type="entry name" value="DUF222"/>
</dbReference>
<reference evidence="4 5" key="1">
    <citation type="submission" date="2019-03" db="EMBL/GenBank/DDBJ databases">
        <title>Genomics of glacier-inhabiting Cryobacterium strains.</title>
        <authorList>
            <person name="Liu Q."/>
            <person name="Xin Y.-H."/>
        </authorList>
    </citation>
    <scope>NUCLEOTIDE SEQUENCE [LARGE SCALE GENOMIC DNA]</scope>
    <source>
        <strain evidence="4 5">Sr59</strain>
    </source>
</reference>
<dbReference type="InterPro" id="IPR003615">
    <property type="entry name" value="HNH_nuc"/>
</dbReference>
<feature type="compositionally biased region" description="Polar residues" evidence="2">
    <location>
        <begin position="474"/>
        <end position="484"/>
    </location>
</feature>
<gene>
    <name evidence="4" type="ORF">E3T61_16785</name>
</gene>
<evidence type="ECO:0000256" key="2">
    <source>
        <dbReference type="SAM" id="MobiDB-lite"/>
    </source>
</evidence>
<feature type="domain" description="HNH nuclease" evidence="3">
    <location>
        <begin position="356"/>
        <end position="408"/>
    </location>
</feature>
<dbReference type="GO" id="GO:0004519">
    <property type="term" value="F:endonuclease activity"/>
    <property type="evidence" value="ECO:0007669"/>
    <property type="project" value="InterPro"/>
</dbReference>
<dbReference type="EMBL" id="SOHM01000034">
    <property type="protein sequence ID" value="TFD85783.1"/>
    <property type="molecule type" value="Genomic_DNA"/>
</dbReference>
<dbReference type="CDD" id="cd00085">
    <property type="entry name" value="HNHc"/>
    <property type="match status" value="1"/>
</dbReference>
<dbReference type="AlphaFoldDB" id="A0A4R9BLH2"/>
<dbReference type="Gene3D" id="1.10.30.50">
    <property type="match status" value="1"/>
</dbReference>
<dbReference type="InterPro" id="IPR002711">
    <property type="entry name" value="HNH"/>
</dbReference>
<feature type="compositionally biased region" description="Polar residues" evidence="2">
    <location>
        <begin position="412"/>
        <end position="444"/>
    </location>
</feature>
<proteinExistence type="inferred from homology"/>
<protein>
    <submittedName>
        <fullName evidence="4">DUF222 domain-containing protein</fullName>
    </submittedName>
</protein>
<feature type="region of interest" description="Disordered" evidence="2">
    <location>
        <begin position="412"/>
        <end position="484"/>
    </location>
</feature>